<dbReference type="EMBL" id="VICH01000010">
    <property type="protein sequence ID" value="TQV66458.1"/>
    <property type="molecule type" value="Genomic_DNA"/>
</dbReference>
<accession>A0A545SNA0</accession>
<feature type="domain" description="Response regulatory" evidence="3">
    <location>
        <begin position="4"/>
        <end position="125"/>
    </location>
</feature>
<keyword evidence="1" id="KW-0238">DNA-binding</keyword>
<evidence type="ECO:0000256" key="2">
    <source>
        <dbReference type="PROSITE-ProRule" id="PRU00169"/>
    </source>
</evidence>
<dbReference type="InterPro" id="IPR039420">
    <property type="entry name" value="WalR-like"/>
</dbReference>
<reference evidence="4 5" key="1">
    <citation type="submission" date="2019-06" db="EMBL/GenBank/DDBJ databases">
        <title>A novel species of marine bacteria.</title>
        <authorList>
            <person name="Wang Y."/>
        </authorList>
    </citation>
    <scope>NUCLEOTIDE SEQUENCE [LARGE SCALE GENOMIC DNA]</scope>
    <source>
        <strain evidence="4 5">MA1-10</strain>
    </source>
</reference>
<dbReference type="SUPFAM" id="SSF52172">
    <property type="entry name" value="CheY-like"/>
    <property type="match status" value="1"/>
</dbReference>
<proteinExistence type="predicted"/>
<comment type="caution">
    <text evidence="4">The sequence shown here is derived from an EMBL/GenBank/DDBJ whole genome shotgun (WGS) entry which is preliminary data.</text>
</comment>
<gene>
    <name evidence="4" type="ORF">FIL88_13975</name>
</gene>
<dbReference type="Proteomes" id="UP000315816">
    <property type="component" value="Unassembled WGS sequence"/>
</dbReference>
<evidence type="ECO:0000256" key="1">
    <source>
        <dbReference type="ARBA" id="ARBA00023125"/>
    </source>
</evidence>
<evidence type="ECO:0000313" key="5">
    <source>
        <dbReference type="Proteomes" id="UP000315816"/>
    </source>
</evidence>
<dbReference type="Gene3D" id="3.40.50.2300">
    <property type="match status" value="1"/>
</dbReference>
<dbReference type="SMART" id="SM00448">
    <property type="entry name" value="REC"/>
    <property type="match status" value="1"/>
</dbReference>
<dbReference type="OrthoDB" id="9814125at2"/>
<dbReference type="PANTHER" id="PTHR43214">
    <property type="entry name" value="TWO-COMPONENT RESPONSE REGULATOR"/>
    <property type="match status" value="1"/>
</dbReference>
<keyword evidence="2" id="KW-0597">Phosphoprotein</keyword>
<dbReference type="SUPFAM" id="SSF46894">
    <property type="entry name" value="C-terminal effector domain of the bipartite response regulators"/>
    <property type="match status" value="1"/>
</dbReference>
<dbReference type="GO" id="GO:0003677">
    <property type="term" value="F:DNA binding"/>
    <property type="evidence" value="ECO:0007669"/>
    <property type="project" value="UniProtKB-KW"/>
</dbReference>
<name>A0A545SNA0_9RHOB</name>
<dbReference type="GO" id="GO:0006355">
    <property type="term" value="P:regulation of DNA-templated transcription"/>
    <property type="evidence" value="ECO:0007669"/>
    <property type="project" value="InterPro"/>
</dbReference>
<sequence length="244" mass="27091">MTSHILIVEDDELHRRFLRDMLPESDLGEVDVTEAQSGEEAINLIKSRHFDNVVLDLQMPGKSGVDVARAVWAKNSTTPILFWSNHADEAYARGIYRVAPKEANYGYLLKSTSSQRLKSTISGVFRDGQTIVDRAVNFTQHYPANSAELTIAEYETLVDIAIGLTDHAVAEYRSMSVRSVQGRIKGIYEKLTLSDVSTLDGGAAAVNRRTRAIALALIGRKINSKILEMAEKDLRARGKGHYLD</sequence>
<dbReference type="PROSITE" id="PS50110">
    <property type="entry name" value="RESPONSE_REGULATORY"/>
    <property type="match status" value="1"/>
</dbReference>
<organism evidence="4 5">
    <name type="scientific">Aliiroseovarius halocynthiae</name>
    <dbReference type="NCBI Taxonomy" id="985055"/>
    <lineage>
        <taxon>Bacteria</taxon>
        <taxon>Pseudomonadati</taxon>
        <taxon>Pseudomonadota</taxon>
        <taxon>Alphaproteobacteria</taxon>
        <taxon>Rhodobacterales</taxon>
        <taxon>Paracoccaceae</taxon>
        <taxon>Aliiroseovarius</taxon>
    </lineage>
</organism>
<dbReference type="InterPro" id="IPR016032">
    <property type="entry name" value="Sig_transdc_resp-reg_C-effctor"/>
</dbReference>
<dbReference type="InterPro" id="IPR011006">
    <property type="entry name" value="CheY-like_superfamily"/>
</dbReference>
<dbReference type="Pfam" id="PF00072">
    <property type="entry name" value="Response_reg"/>
    <property type="match status" value="1"/>
</dbReference>
<dbReference type="InterPro" id="IPR001789">
    <property type="entry name" value="Sig_transdc_resp-reg_receiver"/>
</dbReference>
<keyword evidence="5" id="KW-1185">Reference proteome</keyword>
<protein>
    <submittedName>
        <fullName evidence="4">Response regulator transcription factor</fullName>
    </submittedName>
</protein>
<evidence type="ECO:0000259" key="3">
    <source>
        <dbReference type="PROSITE" id="PS50110"/>
    </source>
</evidence>
<dbReference type="RefSeq" id="WP_142854488.1">
    <property type="nucleotide sequence ID" value="NZ_FXWW01000011.1"/>
</dbReference>
<dbReference type="InterPro" id="IPR036388">
    <property type="entry name" value="WH-like_DNA-bd_sf"/>
</dbReference>
<evidence type="ECO:0000313" key="4">
    <source>
        <dbReference type="EMBL" id="TQV66458.1"/>
    </source>
</evidence>
<feature type="modified residue" description="4-aspartylphosphate" evidence="2">
    <location>
        <position position="56"/>
    </location>
</feature>
<dbReference type="GO" id="GO:0000160">
    <property type="term" value="P:phosphorelay signal transduction system"/>
    <property type="evidence" value="ECO:0007669"/>
    <property type="project" value="InterPro"/>
</dbReference>
<dbReference type="AlphaFoldDB" id="A0A545SNA0"/>
<dbReference type="Gene3D" id="1.10.10.10">
    <property type="entry name" value="Winged helix-like DNA-binding domain superfamily/Winged helix DNA-binding domain"/>
    <property type="match status" value="1"/>
</dbReference>